<feature type="chain" id="PRO_5002367018" description="Pectinesterase inhibitor domain-containing protein" evidence="4">
    <location>
        <begin position="27"/>
        <end position="176"/>
    </location>
</feature>
<dbReference type="PANTHER" id="PTHR35357">
    <property type="entry name" value="OS02G0537100 PROTEIN"/>
    <property type="match status" value="1"/>
</dbReference>
<dbReference type="SMART" id="SM00856">
    <property type="entry name" value="PMEI"/>
    <property type="match status" value="1"/>
</dbReference>
<dbReference type="InterPro" id="IPR006501">
    <property type="entry name" value="Pectinesterase_inhib_dom"/>
</dbReference>
<dbReference type="PANTHER" id="PTHR35357:SF8">
    <property type="entry name" value="OS01G0111000 PROTEIN"/>
    <property type="match status" value="1"/>
</dbReference>
<dbReference type="Gramene" id="OPUNC08G20280.1">
    <property type="protein sequence ID" value="OPUNC08G20280.1"/>
    <property type="gene ID" value="OPUNC08G20280"/>
</dbReference>
<evidence type="ECO:0000313" key="7">
    <source>
        <dbReference type="Proteomes" id="UP000026962"/>
    </source>
</evidence>
<dbReference type="HOGENOM" id="CLU_131751_0_0_1"/>
<comment type="similarity">
    <text evidence="3">Belongs to the PMEI family.</text>
</comment>
<evidence type="ECO:0000256" key="2">
    <source>
        <dbReference type="ARBA" id="ARBA00023157"/>
    </source>
</evidence>
<dbReference type="NCBIfam" id="TIGR01614">
    <property type="entry name" value="PME_inhib"/>
    <property type="match status" value="1"/>
</dbReference>
<dbReference type="SUPFAM" id="SSF101148">
    <property type="entry name" value="Plant invertase/pectin methylesterase inhibitor"/>
    <property type="match status" value="1"/>
</dbReference>
<reference evidence="6" key="2">
    <citation type="submission" date="2018-05" db="EMBL/GenBank/DDBJ databases">
        <title>OpunRS2 (Oryza punctata Reference Sequence Version 2).</title>
        <authorList>
            <person name="Zhang J."/>
            <person name="Kudrna D."/>
            <person name="Lee S."/>
            <person name="Talag J."/>
            <person name="Welchert J."/>
            <person name="Wing R.A."/>
        </authorList>
    </citation>
    <scope>NUCLEOTIDE SEQUENCE [LARGE SCALE GENOMIC DNA]</scope>
</reference>
<protein>
    <recommendedName>
        <fullName evidence="5">Pectinesterase inhibitor domain-containing protein</fullName>
    </recommendedName>
</protein>
<accession>A0A0E0LXI1</accession>
<name>A0A0E0LXI1_ORYPU</name>
<feature type="signal peptide" evidence="4">
    <location>
        <begin position="1"/>
        <end position="26"/>
    </location>
</feature>
<reference evidence="6" key="1">
    <citation type="submission" date="2015-04" db="UniProtKB">
        <authorList>
            <consortium name="EnsemblPlants"/>
        </authorList>
    </citation>
    <scope>IDENTIFICATION</scope>
</reference>
<dbReference type="InterPro" id="IPR035513">
    <property type="entry name" value="Invertase/methylesterase_inhib"/>
</dbReference>
<keyword evidence="7" id="KW-1185">Reference proteome</keyword>
<dbReference type="Gene3D" id="1.20.140.40">
    <property type="entry name" value="Invertase/pectin methylesterase inhibitor family protein"/>
    <property type="match status" value="1"/>
</dbReference>
<dbReference type="EnsemblPlants" id="OPUNC08G20280.1">
    <property type="protein sequence ID" value="OPUNC08G20280.1"/>
    <property type="gene ID" value="OPUNC08G20280"/>
</dbReference>
<evidence type="ECO:0000256" key="1">
    <source>
        <dbReference type="ARBA" id="ARBA00022729"/>
    </source>
</evidence>
<sequence length="176" mass="18793">MARLAAAVITLLAVLCVVSLPAAVGGDARFIARTCKRTNHTECVKMLSADKRSARATTVHQLAGIALDIAGATVKASAAAVYNKFVENHGQVLELTLLECWWMYDLAVDEAQAAVDAYSSGGAYGDVMRHQLAGYYAGIMCDNMIDRRTKVSPVADIDKTTAKHCSIAVDLVGLLY</sequence>
<dbReference type="GO" id="GO:0004857">
    <property type="term" value="F:enzyme inhibitor activity"/>
    <property type="evidence" value="ECO:0007669"/>
    <property type="project" value="InterPro"/>
</dbReference>
<keyword evidence="1 4" id="KW-0732">Signal</keyword>
<evidence type="ECO:0000313" key="6">
    <source>
        <dbReference type="EnsemblPlants" id="OPUNC08G20280.1"/>
    </source>
</evidence>
<feature type="domain" description="Pectinesterase inhibitor" evidence="5">
    <location>
        <begin position="26"/>
        <end position="171"/>
    </location>
</feature>
<evidence type="ECO:0000259" key="5">
    <source>
        <dbReference type="SMART" id="SM00856"/>
    </source>
</evidence>
<evidence type="ECO:0000256" key="3">
    <source>
        <dbReference type="ARBA" id="ARBA00038471"/>
    </source>
</evidence>
<keyword evidence="2" id="KW-1015">Disulfide bond</keyword>
<organism evidence="6">
    <name type="scientific">Oryza punctata</name>
    <name type="common">Red rice</name>
    <dbReference type="NCBI Taxonomy" id="4537"/>
    <lineage>
        <taxon>Eukaryota</taxon>
        <taxon>Viridiplantae</taxon>
        <taxon>Streptophyta</taxon>
        <taxon>Embryophyta</taxon>
        <taxon>Tracheophyta</taxon>
        <taxon>Spermatophyta</taxon>
        <taxon>Magnoliopsida</taxon>
        <taxon>Liliopsida</taxon>
        <taxon>Poales</taxon>
        <taxon>Poaceae</taxon>
        <taxon>BOP clade</taxon>
        <taxon>Oryzoideae</taxon>
        <taxon>Oryzeae</taxon>
        <taxon>Oryzinae</taxon>
        <taxon>Oryza</taxon>
    </lineage>
</organism>
<dbReference type="AlphaFoldDB" id="A0A0E0LXI1"/>
<dbReference type="OMA" id="NMIDRRT"/>
<dbReference type="Proteomes" id="UP000026962">
    <property type="component" value="Chromosome 8"/>
</dbReference>
<dbReference type="Pfam" id="PF04043">
    <property type="entry name" value="PMEI"/>
    <property type="match status" value="1"/>
</dbReference>
<evidence type="ECO:0000256" key="4">
    <source>
        <dbReference type="SAM" id="SignalP"/>
    </source>
</evidence>
<proteinExistence type="inferred from homology"/>